<feature type="domain" description="Calcineurin-like phosphoesterase" evidence="2">
    <location>
        <begin position="166"/>
        <end position="378"/>
    </location>
</feature>
<dbReference type="GO" id="GO:0016787">
    <property type="term" value="F:hydrolase activity"/>
    <property type="evidence" value="ECO:0007669"/>
    <property type="project" value="InterPro"/>
</dbReference>
<dbReference type="EMBL" id="VNHU01000003">
    <property type="protein sequence ID" value="TYP75305.1"/>
    <property type="molecule type" value="Genomic_DNA"/>
</dbReference>
<proteinExistence type="predicted"/>
<dbReference type="SUPFAM" id="SSF56300">
    <property type="entry name" value="Metallo-dependent phosphatases"/>
    <property type="match status" value="1"/>
</dbReference>
<keyword evidence="4" id="KW-1185">Reference proteome</keyword>
<evidence type="ECO:0000313" key="4">
    <source>
        <dbReference type="Proteomes" id="UP000324376"/>
    </source>
</evidence>
<dbReference type="InterPro" id="IPR004843">
    <property type="entry name" value="Calcineurin-like_PHP"/>
</dbReference>
<dbReference type="Pfam" id="PF00149">
    <property type="entry name" value="Metallophos"/>
    <property type="match status" value="1"/>
</dbReference>
<dbReference type="Gene3D" id="3.60.21.10">
    <property type="match status" value="1"/>
</dbReference>
<reference evidence="3 4" key="1">
    <citation type="submission" date="2019-07" db="EMBL/GenBank/DDBJ databases">
        <title>Genomic Encyclopedia of Archaeal and Bacterial Type Strains, Phase II (KMG-II): from individual species to whole genera.</title>
        <authorList>
            <person name="Goeker M."/>
        </authorList>
    </citation>
    <scope>NUCLEOTIDE SEQUENCE [LARGE SCALE GENOMIC DNA]</scope>
    <source>
        <strain evidence="3 4">DSM 17527</strain>
    </source>
</reference>
<protein>
    <submittedName>
        <fullName evidence="3">Calcineurin-like phosphoesterase family protein</fullName>
    </submittedName>
</protein>
<dbReference type="AlphaFoldDB" id="A0A5S5C7B9"/>
<dbReference type="Proteomes" id="UP000324376">
    <property type="component" value="Unassembled WGS sequence"/>
</dbReference>
<evidence type="ECO:0000256" key="1">
    <source>
        <dbReference type="SAM" id="Coils"/>
    </source>
</evidence>
<keyword evidence="1" id="KW-0175">Coiled coil</keyword>
<sequence length="641" mass="73787">MKTTPLVRVRDRELSLWQSVVAEEALKETDHKSKKEETLTIAAMQEHPMIAATNRHIAKVFKSEYAAPVGLSQTPRKEASAVVKQSYISELCFHMARATIREDLEQLKELKEKYRKYSDDDPGFLKCILVYKAFHDTYKGVLKYNSWEGKGMDYGLIKYKIPNDAKVAIIGDWGTGMTDAYQLLKTLLFTHNPDVLIHLGDIYYSGTPFECAQNFSKIIDLAFKNYGKRIPVFSIPGNHDYYAFGYGYYKMIKGLNKKFPSAVQDSSFFCLRTEDNRWQFLGMDTSYYDSYPLNQIDTYYAGPWLRKDEIAWHYDKLKKFKGASILLSHHQLFSGNAKINGTFSKYGSYPYLNKYLLDTFRPFLDNKVAAWLWGHEHNQVIFKNGLFGLSKGRLVGASAFEQPTKTDPYKLNYNSVPLNTKYKLKIENGYYNHSYAIIDLTYRENPAGSVKIEYYEYPSWGKEVPDPIPDTPFKMFEEKIALTPKPKGNALKYKQDIKVNMEGGIDYIIKIKKNAVGGQYYPRVGKKPIRMQLLGGSGNVKDGDVVQIQSLESGLGQYNLLGAFSTPALYYYYSWGDNTKWIIKKVNKKKDTTIYESDAVYFINKKYDNQYLCPLIQVNYRGATSLTTDEKVPACWYLKVF</sequence>
<evidence type="ECO:0000313" key="3">
    <source>
        <dbReference type="EMBL" id="TYP75305.1"/>
    </source>
</evidence>
<feature type="coiled-coil region" evidence="1">
    <location>
        <begin position="93"/>
        <end position="120"/>
    </location>
</feature>
<name>A0A5S5C7B9_9FLAO</name>
<comment type="caution">
    <text evidence="3">The sequence shown here is derived from an EMBL/GenBank/DDBJ whole genome shotgun (WGS) entry which is preliminary data.</text>
</comment>
<evidence type="ECO:0000259" key="2">
    <source>
        <dbReference type="Pfam" id="PF00149"/>
    </source>
</evidence>
<gene>
    <name evidence="3" type="ORF">BD809_103369</name>
</gene>
<dbReference type="InterPro" id="IPR029052">
    <property type="entry name" value="Metallo-depent_PP-like"/>
</dbReference>
<dbReference type="RefSeq" id="WP_148782288.1">
    <property type="nucleotide sequence ID" value="NZ_VNHU01000003.1"/>
</dbReference>
<accession>A0A5S5C7B9</accession>
<dbReference type="OrthoDB" id="606379at2"/>
<organism evidence="3 4">
    <name type="scientific">Aquimarina intermedia</name>
    <dbReference type="NCBI Taxonomy" id="350814"/>
    <lineage>
        <taxon>Bacteria</taxon>
        <taxon>Pseudomonadati</taxon>
        <taxon>Bacteroidota</taxon>
        <taxon>Flavobacteriia</taxon>
        <taxon>Flavobacteriales</taxon>
        <taxon>Flavobacteriaceae</taxon>
        <taxon>Aquimarina</taxon>
    </lineage>
</organism>